<reference evidence="1" key="1">
    <citation type="submission" date="2022-11" db="EMBL/GenBank/DDBJ databases">
        <title>Genome Sequence of Boeremia exigua.</title>
        <authorList>
            <person name="Buettner E."/>
        </authorList>
    </citation>
    <scope>NUCLEOTIDE SEQUENCE</scope>
    <source>
        <strain evidence="1">CU02</strain>
    </source>
</reference>
<organism evidence="1 2">
    <name type="scientific">Boeremia exigua</name>
    <dbReference type="NCBI Taxonomy" id="749465"/>
    <lineage>
        <taxon>Eukaryota</taxon>
        <taxon>Fungi</taxon>
        <taxon>Dikarya</taxon>
        <taxon>Ascomycota</taxon>
        <taxon>Pezizomycotina</taxon>
        <taxon>Dothideomycetes</taxon>
        <taxon>Pleosporomycetidae</taxon>
        <taxon>Pleosporales</taxon>
        <taxon>Pleosporineae</taxon>
        <taxon>Didymellaceae</taxon>
        <taxon>Boeremia</taxon>
    </lineage>
</organism>
<dbReference type="EMBL" id="JAPHNI010000034">
    <property type="protein sequence ID" value="KAJ8117974.1"/>
    <property type="molecule type" value="Genomic_DNA"/>
</dbReference>
<proteinExistence type="predicted"/>
<dbReference type="Proteomes" id="UP001153331">
    <property type="component" value="Unassembled WGS sequence"/>
</dbReference>
<gene>
    <name evidence="1" type="ORF">OPT61_g952</name>
</gene>
<evidence type="ECO:0000313" key="2">
    <source>
        <dbReference type="Proteomes" id="UP001153331"/>
    </source>
</evidence>
<comment type="caution">
    <text evidence="1">The sequence shown here is derived from an EMBL/GenBank/DDBJ whole genome shotgun (WGS) entry which is preliminary data.</text>
</comment>
<keyword evidence="2" id="KW-1185">Reference proteome</keyword>
<accession>A0ACC2IS34</accession>
<evidence type="ECO:0000313" key="1">
    <source>
        <dbReference type="EMBL" id="KAJ8117974.1"/>
    </source>
</evidence>
<protein>
    <submittedName>
        <fullName evidence="1">Uncharacterized protein</fullName>
    </submittedName>
</protein>
<name>A0ACC2IS34_9PLEO</name>
<sequence length="118" mass="13430">MTFVIHKKHWAAEVKRIKRTTQNVVAEATVGVAWGEVGARKALELRLDVLCRWPFVCASFKKGPLPLPIEEQEDRWAAYISRVEREEVELEEHLVASGESCSSARDATMHSHVAQSWF</sequence>